<evidence type="ECO:0000313" key="2">
    <source>
        <dbReference type="EMBL" id="KAF0905224.1"/>
    </source>
</evidence>
<evidence type="ECO:0000313" key="3">
    <source>
        <dbReference type="Proteomes" id="UP000479710"/>
    </source>
</evidence>
<proteinExistence type="predicted"/>
<accession>A0A6G1CZA3</accession>
<comment type="caution">
    <text evidence="2">The sequence shown here is derived from an EMBL/GenBank/DDBJ whole genome shotgun (WGS) entry which is preliminary data.</text>
</comment>
<dbReference type="AlphaFoldDB" id="A0A6G1CZA3"/>
<feature type="region of interest" description="Disordered" evidence="1">
    <location>
        <begin position="1"/>
        <end position="49"/>
    </location>
</feature>
<protein>
    <submittedName>
        <fullName evidence="2">Uncharacterized protein</fullName>
    </submittedName>
</protein>
<name>A0A6G1CZA3_9ORYZ</name>
<dbReference type="EMBL" id="SPHZ02000007">
    <property type="protein sequence ID" value="KAF0905224.1"/>
    <property type="molecule type" value="Genomic_DNA"/>
</dbReference>
<gene>
    <name evidence="2" type="ORF">E2562_003831</name>
</gene>
<keyword evidence="3" id="KW-1185">Reference proteome</keyword>
<reference evidence="2 3" key="1">
    <citation type="submission" date="2019-11" db="EMBL/GenBank/DDBJ databases">
        <title>Whole genome sequence of Oryza granulata.</title>
        <authorList>
            <person name="Li W."/>
        </authorList>
    </citation>
    <scope>NUCLEOTIDE SEQUENCE [LARGE SCALE GENOMIC DNA]</scope>
    <source>
        <strain evidence="3">cv. Menghai</strain>
        <tissue evidence="2">Leaf</tissue>
    </source>
</reference>
<sequence>MRGRTARGAGRCEREALAGRRRWRPVADGGGQRRGRAKPGNGRNGAGDGLARVAMAAVGLRRQGAESGGN</sequence>
<dbReference type="Proteomes" id="UP000479710">
    <property type="component" value="Unassembled WGS sequence"/>
</dbReference>
<organism evidence="2 3">
    <name type="scientific">Oryza meyeriana var. granulata</name>
    <dbReference type="NCBI Taxonomy" id="110450"/>
    <lineage>
        <taxon>Eukaryota</taxon>
        <taxon>Viridiplantae</taxon>
        <taxon>Streptophyta</taxon>
        <taxon>Embryophyta</taxon>
        <taxon>Tracheophyta</taxon>
        <taxon>Spermatophyta</taxon>
        <taxon>Magnoliopsida</taxon>
        <taxon>Liliopsida</taxon>
        <taxon>Poales</taxon>
        <taxon>Poaceae</taxon>
        <taxon>BOP clade</taxon>
        <taxon>Oryzoideae</taxon>
        <taxon>Oryzeae</taxon>
        <taxon>Oryzinae</taxon>
        <taxon>Oryza</taxon>
        <taxon>Oryza meyeriana</taxon>
    </lineage>
</organism>
<evidence type="ECO:0000256" key="1">
    <source>
        <dbReference type="SAM" id="MobiDB-lite"/>
    </source>
</evidence>